<dbReference type="RefSeq" id="WP_089408015.1">
    <property type="nucleotide sequence ID" value="NZ_FZOU01000002.1"/>
</dbReference>
<dbReference type="InterPro" id="IPR052016">
    <property type="entry name" value="Bact_Sigma-Reg"/>
</dbReference>
<name>A0A239HU15_9BACT</name>
<dbReference type="OrthoDB" id="311592at2"/>
<evidence type="ECO:0000313" key="6">
    <source>
        <dbReference type="Proteomes" id="UP000198356"/>
    </source>
</evidence>
<dbReference type="SUPFAM" id="SSF55781">
    <property type="entry name" value="GAF domain-like"/>
    <property type="match status" value="2"/>
</dbReference>
<dbReference type="PANTHER" id="PTHR43156">
    <property type="entry name" value="STAGE II SPORULATION PROTEIN E-RELATED"/>
    <property type="match status" value="1"/>
</dbReference>
<dbReference type="InterPro" id="IPR001932">
    <property type="entry name" value="PPM-type_phosphatase-like_dom"/>
</dbReference>
<sequence length="635" mass="70738">MPSAPQSAGPEDLSAPESFEGDYRPSASDAGAGTPEDSKPRALFHPHAADPHIRLEPLQLDFLMRLADALNTTLDLNTLMHRVADLVRAVIDYRIFAILLINDRTHELWMRFQTGHTPEVAAMRIKLGRGVIGQAALHRKSILVEDVRTLDNYIDANPNVRSELAVPLIVKNKVIGVLDIESEMPGYFTQDHQRLLELTASRIGVAVENARLYTRVSRQAQTLTVLHEISREITSILDLDDLLERIGQLLKRVIDFQMFTILLWNDRTEQFEHRFSTRYGERVPRSRDVRLGVGIIGAAAQDRAPVLSPDVRNDPRYIAENPETRAELAVPLIYKSKVIGVIDLEHTKVNYYNEDHQRTLTTLAAQIATSIVNARLYQRIFEDEQRMERDLEMARQVQLRLLPSAPPRTARAEIAASFEPARSIGGDVYDFLSYDTNRTVLALGDVSGKAAPAALYAALVSGILRSLAPQRLGPAELLAALNDQLQERKLDSQYVTMLMALWDDEAQTIHIANAGSVQPLQVYRTSTSLTDALEVHTIEAEGFPLGLFPNASYDEHTLPMQSGDLAVFFSDGIVDAQNSRGEMFGSERLALILKHHPTATDSAQSAVDAILEAVRTFRSGTDHFDDETIVVLRAL</sequence>
<dbReference type="EMBL" id="FZOU01000002">
    <property type="protein sequence ID" value="SNS84273.1"/>
    <property type="molecule type" value="Genomic_DNA"/>
</dbReference>
<evidence type="ECO:0000259" key="4">
    <source>
        <dbReference type="SMART" id="SM00331"/>
    </source>
</evidence>
<dbReference type="GO" id="GO:0016791">
    <property type="term" value="F:phosphatase activity"/>
    <property type="evidence" value="ECO:0007669"/>
    <property type="project" value="TreeGrafter"/>
</dbReference>
<gene>
    <name evidence="5" type="ORF">SAMN05421770_102541</name>
</gene>
<proteinExistence type="predicted"/>
<keyword evidence="6" id="KW-1185">Reference proteome</keyword>
<evidence type="ECO:0000256" key="1">
    <source>
        <dbReference type="ARBA" id="ARBA00022801"/>
    </source>
</evidence>
<feature type="domain" description="GAF" evidence="3">
    <location>
        <begin position="75"/>
        <end position="217"/>
    </location>
</feature>
<reference evidence="5 6" key="1">
    <citation type="submission" date="2017-06" db="EMBL/GenBank/DDBJ databases">
        <authorList>
            <person name="Kim H.J."/>
            <person name="Triplett B.A."/>
        </authorList>
    </citation>
    <scope>NUCLEOTIDE SEQUENCE [LARGE SCALE GENOMIC DNA]</scope>
    <source>
        <strain evidence="5 6">DSM 18704</strain>
    </source>
</reference>
<evidence type="ECO:0000259" key="3">
    <source>
        <dbReference type="SMART" id="SM00065"/>
    </source>
</evidence>
<organism evidence="5 6">
    <name type="scientific">Granulicella rosea</name>
    <dbReference type="NCBI Taxonomy" id="474952"/>
    <lineage>
        <taxon>Bacteria</taxon>
        <taxon>Pseudomonadati</taxon>
        <taxon>Acidobacteriota</taxon>
        <taxon>Terriglobia</taxon>
        <taxon>Terriglobales</taxon>
        <taxon>Acidobacteriaceae</taxon>
        <taxon>Granulicella</taxon>
    </lineage>
</organism>
<feature type="domain" description="GAF" evidence="3">
    <location>
        <begin position="238"/>
        <end position="381"/>
    </location>
</feature>
<keyword evidence="1" id="KW-0378">Hydrolase</keyword>
<dbReference type="SMART" id="SM00065">
    <property type="entry name" value="GAF"/>
    <property type="match status" value="2"/>
</dbReference>
<dbReference type="AlphaFoldDB" id="A0A239HU15"/>
<dbReference type="SMART" id="SM00331">
    <property type="entry name" value="PP2C_SIG"/>
    <property type="match status" value="1"/>
</dbReference>
<feature type="domain" description="PPM-type phosphatase" evidence="4">
    <location>
        <begin position="409"/>
        <end position="634"/>
    </location>
</feature>
<dbReference type="Gene3D" id="3.30.450.40">
    <property type="match status" value="2"/>
</dbReference>
<dbReference type="SUPFAM" id="SSF81606">
    <property type="entry name" value="PP2C-like"/>
    <property type="match status" value="1"/>
</dbReference>
<dbReference type="InterPro" id="IPR036457">
    <property type="entry name" value="PPM-type-like_dom_sf"/>
</dbReference>
<dbReference type="Gene3D" id="3.60.40.10">
    <property type="entry name" value="PPM-type phosphatase domain"/>
    <property type="match status" value="1"/>
</dbReference>
<dbReference type="Pfam" id="PF13185">
    <property type="entry name" value="GAF_2"/>
    <property type="match status" value="2"/>
</dbReference>
<dbReference type="InterPro" id="IPR003018">
    <property type="entry name" value="GAF"/>
</dbReference>
<protein>
    <submittedName>
        <fullName evidence="5">Sigma-B regulation protein RsbU (Phosphoserine phosphatase)</fullName>
    </submittedName>
</protein>
<feature type="region of interest" description="Disordered" evidence="2">
    <location>
        <begin position="1"/>
        <end position="44"/>
    </location>
</feature>
<dbReference type="Proteomes" id="UP000198356">
    <property type="component" value="Unassembled WGS sequence"/>
</dbReference>
<accession>A0A239HU15</accession>
<dbReference type="InterPro" id="IPR029016">
    <property type="entry name" value="GAF-like_dom_sf"/>
</dbReference>
<evidence type="ECO:0000313" key="5">
    <source>
        <dbReference type="EMBL" id="SNS84273.1"/>
    </source>
</evidence>
<dbReference type="PANTHER" id="PTHR43156:SF2">
    <property type="entry name" value="STAGE II SPORULATION PROTEIN E"/>
    <property type="match status" value="1"/>
</dbReference>
<dbReference type="Pfam" id="PF07228">
    <property type="entry name" value="SpoIIE"/>
    <property type="match status" value="1"/>
</dbReference>
<evidence type="ECO:0000256" key="2">
    <source>
        <dbReference type="SAM" id="MobiDB-lite"/>
    </source>
</evidence>